<dbReference type="Proteomes" id="UP000055611">
    <property type="component" value="Chromosome"/>
</dbReference>
<evidence type="ECO:0000256" key="1">
    <source>
        <dbReference type="ARBA" id="ARBA00022448"/>
    </source>
</evidence>
<evidence type="ECO:0000256" key="6">
    <source>
        <dbReference type="ARBA" id="ARBA00022967"/>
    </source>
</evidence>
<organism evidence="10 11">
    <name type="scientific">Pseudodesulfovibrio indicus</name>
    <dbReference type="NCBI Taxonomy" id="1716143"/>
    <lineage>
        <taxon>Bacteria</taxon>
        <taxon>Pseudomonadati</taxon>
        <taxon>Thermodesulfobacteriota</taxon>
        <taxon>Desulfovibrionia</taxon>
        <taxon>Desulfovibrionales</taxon>
        <taxon>Desulfovibrionaceae</taxon>
    </lineage>
</organism>
<gene>
    <name evidence="10" type="ORF">AWY79_17565</name>
</gene>
<keyword evidence="2" id="KW-0597">Phosphoprotein</keyword>
<name>A0ABN4M308_9BACT</name>
<feature type="transmembrane region" description="Helical" evidence="9">
    <location>
        <begin position="97"/>
        <end position="113"/>
    </location>
</feature>
<dbReference type="InterPro" id="IPR004338">
    <property type="entry name" value="NqrB/RnfD"/>
</dbReference>
<keyword evidence="3" id="KW-0285">Flavoprotein</keyword>
<evidence type="ECO:0000256" key="4">
    <source>
        <dbReference type="ARBA" id="ARBA00022643"/>
    </source>
</evidence>
<keyword evidence="1" id="KW-0813">Transport</keyword>
<reference evidence="10 11" key="1">
    <citation type="journal article" date="2016" name="Front. Microbiol.">
        <title>Genome Sequence of the Piezophilic, Mesophilic Sulfate-Reducing Bacterium Desulfovibrio indicus J2T.</title>
        <authorList>
            <person name="Cao J."/>
            <person name="Maignien L."/>
            <person name="Shao Z."/>
            <person name="Alain K."/>
            <person name="Jebbar M."/>
        </authorList>
    </citation>
    <scope>NUCLEOTIDE SEQUENCE [LARGE SCALE GENOMIC DNA]</scope>
    <source>
        <strain evidence="10 11">J2</strain>
    </source>
</reference>
<dbReference type="Pfam" id="PF03116">
    <property type="entry name" value="NQR2_RnfD_RnfE"/>
    <property type="match status" value="1"/>
</dbReference>
<proteinExistence type="predicted"/>
<keyword evidence="4" id="KW-0288">FMN</keyword>
<dbReference type="PANTHER" id="PTHR30578">
    <property type="entry name" value="ELECTRON TRANSPORT COMPLEX PROTEIN RNFD"/>
    <property type="match status" value="1"/>
</dbReference>
<accession>A0ABN4M308</accession>
<feature type="transmembrane region" description="Helical" evidence="9">
    <location>
        <begin position="47"/>
        <end position="66"/>
    </location>
</feature>
<feature type="transmembrane region" description="Helical" evidence="9">
    <location>
        <begin position="258"/>
        <end position="275"/>
    </location>
</feature>
<evidence type="ECO:0000313" key="10">
    <source>
        <dbReference type="EMBL" id="AMK13055.1"/>
    </source>
</evidence>
<keyword evidence="5 9" id="KW-0812">Transmembrane</keyword>
<keyword evidence="7 9" id="KW-1133">Transmembrane helix</keyword>
<feature type="transmembrane region" description="Helical" evidence="9">
    <location>
        <begin position="203"/>
        <end position="222"/>
    </location>
</feature>
<protein>
    <submittedName>
        <fullName evidence="10">Electron transporter RnfD</fullName>
    </submittedName>
</protein>
<evidence type="ECO:0000256" key="2">
    <source>
        <dbReference type="ARBA" id="ARBA00022553"/>
    </source>
</evidence>
<evidence type="ECO:0000313" key="11">
    <source>
        <dbReference type="Proteomes" id="UP000055611"/>
    </source>
</evidence>
<dbReference type="PANTHER" id="PTHR30578:SF0">
    <property type="entry name" value="ION-TRANSLOCATING OXIDOREDUCTASE COMPLEX SUBUNIT D"/>
    <property type="match status" value="1"/>
</dbReference>
<keyword evidence="8 9" id="KW-0472">Membrane</keyword>
<dbReference type="EMBL" id="CP014206">
    <property type="protein sequence ID" value="AMK13055.1"/>
    <property type="molecule type" value="Genomic_DNA"/>
</dbReference>
<evidence type="ECO:0000256" key="8">
    <source>
        <dbReference type="ARBA" id="ARBA00023136"/>
    </source>
</evidence>
<evidence type="ECO:0000256" key="7">
    <source>
        <dbReference type="ARBA" id="ARBA00022989"/>
    </source>
</evidence>
<evidence type="ECO:0000256" key="5">
    <source>
        <dbReference type="ARBA" id="ARBA00022692"/>
    </source>
</evidence>
<evidence type="ECO:0000256" key="3">
    <source>
        <dbReference type="ARBA" id="ARBA00022630"/>
    </source>
</evidence>
<evidence type="ECO:0000256" key="9">
    <source>
        <dbReference type="SAM" id="Phobius"/>
    </source>
</evidence>
<keyword evidence="11" id="KW-1185">Reference proteome</keyword>
<sequence length="336" mass="35436">MHPARQERAGQGQGRGGPITVKPLNPFALTVSVPPHRHCGVTVRSRMANILVAMFPAAVMAAMTFGMPAVRVMALSMGAAVFTEMACDYFMDRDTDVANLHAFTVGLAFAFLLPASAPWWLAAIGSAASIILGKACFGPLGGSPFCAPLIGWAICRISWPAFMDIDASMLGTDLTYPLAQLKNFGLNAVQITDARALFLGKQLGGLGAVQIAGVLLGGMLLVMRKQVSSIIPVGVIAGVCLTAFLFNRLDPSIHPGPAFQLLTGSALFGAFFLATDGPSSPNRQIPMLLFGLLAGALIIVIRTWGAYADGVPFAILLANLFTPVLERIRPKPFGRS</sequence>
<feature type="transmembrane region" description="Helical" evidence="9">
    <location>
        <begin position="287"/>
        <end position="305"/>
    </location>
</feature>
<keyword evidence="6" id="KW-1278">Translocase</keyword>
<feature type="transmembrane region" description="Helical" evidence="9">
    <location>
        <begin position="229"/>
        <end position="246"/>
    </location>
</feature>